<gene>
    <name evidence="2" type="ORF">CK820_G0043590</name>
</gene>
<organism evidence="2 3">
    <name type="scientific">Pan troglodytes</name>
    <name type="common">Chimpanzee</name>
    <dbReference type="NCBI Taxonomy" id="9598"/>
    <lineage>
        <taxon>Eukaryota</taxon>
        <taxon>Metazoa</taxon>
        <taxon>Chordata</taxon>
        <taxon>Craniata</taxon>
        <taxon>Vertebrata</taxon>
        <taxon>Euteleostomi</taxon>
        <taxon>Mammalia</taxon>
        <taxon>Eutheria</taxon>
        <taxon>Euarchontoglires</taxon>
        <taxon>Primates</taxon>
        <taxon>Haplorrhini</taxon>
        <taxon>Catarrhini</taxon>
        <taxon>Hominidae</taxon>
        <taxon>Pan</taxon>
    </lineage>
</organism>
<feature type="region of interest" description="Disordered" evidence="1">
    <location>
        <begin position="73"/>
        <end position="108"/>
    </location>
</feature>
<dbReference type="AlphaFoldDB" id="A0A2J8Q5D8"/>
<evidence type="ECO:0000313" key="3">
    <source>
        <dbReference type="Proteomes" id="UP000236370"/>
    </source>
</evidence>
<protein>
    <submittedName>
        <fullName evidence="2">RAB26 isoform 2</fullName>
    </submittedName>
</protein>
<accession>A0A2J8Q5D8</accession>
<comment type="caution">
    <text evidence="2">The sequence shown here is derived from an EMBL/GenBank/DDBJ whole genome shotgun (WGS) entry which is preliminary data.</text>
</comment>
<dbReference type="Proteomes" id="UP000236370">
    <property type="component" value="Unassembled WGS sequence"/>
</dbReference>
<dbReference type="InterPro" id="IPR027417">
    <property type="entry name" value="P-loop_NTPase"/>
</dbReference>
<feature type="non-terminal residue" evidence="2">
    <location>
        <position position="1"/>
    </location>
</feature>
<dbReference type="EMBL" id="NBAG03000078">
    <property type="protein sequence ID" value="PNI91487.1"/>
    <property type="molecule type" value="Genomic_DNA"/>
</dbReference>
<evidence type="ECO:0000313" key="2">
    <source>
        <dbReference type="EMBL" id="PNI91487.1"/>
    </source>
</evidence>
<dbReference type="Gene3D" id="3.40.50.300">
    <property type="entry name" value="P-loop containing nucleotide triphosphate hydrolases"/>
    <property type="match status" value="1"/>
</dbReference>
<proteinExistence type="predicted"/>
<feature type="compositionally biased region" description="Low complexity" evidence="1">
    <location>
        <begin position="92"/>
        <end position="102"/>
    </location>
</feature>
<reference evidence="2 3" key="1">
    <citation type="submission" date="2017-12" db="EMBL/GenBank/DDBJ databases">
        <title>High-resolution comparative analysis of great ape genomes.</title>
        <authorList>
            <person name="Pollen A."/>
            <person name="Hastie A."/>
            <person name="Hormozdiari F."/>
            <person name="Dougherty M."/>
            <person name="Liu R."/>
            <person name="Chaisson M."/>
            <person name="Hoppe E."/>
            <person name="Hill C."/>
            <person name="Pang A."/>
            <person name="Hillier L."/>
            <person name="Baker C."/>
            <person name="Armstrong J."/>
            <person name="Shendure J."/>
            <person name="Paten B."/>
            <person name="Wilson R."/>
            <person name="Chao H."/>
            <person name="Schneider V."/>
            <person name="Ventura M."/>
            <person name="Kronenberg Z."/>
            <person name="Murali S."/>
            <person name="Gordon D."/>
            <person name="Cantsilieris S."/>
            <person name="Munson K."/>
            <person name="Nelson B."/>
            <person name="Raja A."/>
            <person name="Underwood J."/>
            <person name="Diekhans M."/>
            <person name="Fiddes I."/>
            <person name="Haussler D."/>
            <person name="Eichler E."/>
        </authorList>
    </citation>
    <scope>NUCLEOTIDE SEQUENCE [LARGE SCALE GENOMIC DNA]</scope>
    <source>
        <strain evidence="2">Yerkes chimp pedigree #C0471</strain>
    </source>
</reference>
<dbReference type="SUPFAM" id="SSF52540">
    <property type="entry name" value="P-loop containing nucleoside triphosphate hydrolases"/>
    <property type="match status" value="1"/>
</dbReference>
<sequence length="135" mass="13798">KEYGLPFMETSAKTGLNVDLAFTAIANNSPDKQASESPWPHTGRHGKAVFCTGRGAASGQTLPRCSAAPSWARPGEGGLGLAPRTVPNPRKAMSSAAHAQAAKGGRLPTPGTEGFTANHIVHLCVLGAACSPPTL</sequence>
<name>A0A2J8Q5D8_PANTR</name>
<evidence type="ECO:0000256" key="1">
    <source>
        <dbReference type="SAM" id="MobiDB-lite"/>
    </source>
</evidence>